<dbReference type="InterPro" id="IPR025943">
    <property type="entry name" value="Sigma_54_int_dom_ATP-bd_2"/>
</dbReference>
<dbReference type="Gene3D" id="1.25.40.10">
    <property type="entry name" value="Tetratricopeptide repeat domain"/>
    <property type="match status" value="2"/>
</dbReference>
<dbReference type="PROSITE" id="PS00675">
    <property type="entry name" value="SIGMA54_INTERACT_1"/>
    <property type="match status" value="1"/>
</dbReference>
<evidence type="ECO:0000256" key="1">
    <source>
        <dbReference type="ARBA" id="ARBA00022741"/>
    </source>
</evidence>
<keyword evidence="1" id="KW-0547">Nucleotide-binding</keyword>
<feature type="region of interest" description="Disordered" evidence="6">
    <location>
        <begin position="1"/>
        <end position="26"/>
    </location>
</feature>
<organism evidence="8 9">
    <name type="scientific">Polyangium mundeleinium</name>
    <dbReference type="NCBI Taxonomy" id="2995306"/>
    <lineage>
        <taxon>Bacteria</taxon>
        <taxon>Pseudomonadati</taxon>
        <taxon>Myxococcota</taxon>
        <taxon>Polyangia</taxon>
        <taxon>Polyangiales</taxon>
        <taxon>Polyangiaceae</taxon>
        <taxon>Polyangium</taxon>
    </lineage>
</organism>
<keyword evidence="5" id="KW-0804">Transcription</keyword>
<dbReference type="Pfam" id="PF00158">
    <property type="entry name" value="Sigma54_activat"/>
    <property type="match status" value="1"/>
</dbReference>
<dbReference type="InterPro" id="IPR011990">
    <property type="entry name" value="TPR-like_helical_dom_sf"/>
</dbReference>
<feature type="domain" description="Sigma-54 factor interaction" evidence="7">
    <location>
        <begin position="877"/>
        <end position="1106"/>
    </location>
</feature>
<dbReference type="Pfam" id="PF02954">
    <property type="entry name" value="HTH_8"/>
    <property type="match status" value="1"/>
</dbReference>
<comment type="caution">
    <text evidence="8">The sequence shown here is derived from an EMBL/GenBank/DDBJ whole genome shotgun (WGS) entry which is preliminary data.</text>
</comment>
<dbReference type="Gene3D" id="3.40.50.300">
    <property type="entry name" value="P-loop containing nucleotide triphosphate hydrolases"/>
    <property type="match status" value="1"/>
</dbReference>
<dbReference type="SUPFAM" id="SSF52540">
    <property type="entry name" value="P-loop containing nucleoside triphosphate hydrolases"/>
    <property type="match status" value="1"/>
</dbReference>
<reference evidence="8 9" key="1">
    <citation type="submission" date="2022-11" db="EMBL/GenBank/DDBJ databases">
        <title>Minimal conservation of predation-associated metabolite biosynthetic gene clusters underscores biosynthetic potential of Myxococcota including descriptions for ten novel species: Archangium lansinium sp. nov., Myxococcus landrumus sp. nov., Nannocystis bai.</title>
        <authorList>
            <person name="Ahearne A."/>
            <person name="Stevens C."/>
            <person name="Dowd S."/>
        </authorList>
    </citation>
    <scope>NUCLEOTIDE SEQUENCE [LARGE SCALE GENOMIC DNA]</scope>
    <source>
        <strain evidence="8 9">RJM3</strain>
    </source>
</reference>
<evidence type="ECO:0000259" key="7">
    <source>
        <dbReference type="PROSITE" id="PS50045"/>
    </source>
</evidence>
<keyword evidence="2" id="KW-0067">ATP-binding</keyword>
<dbReference type="PROSITE" id="PS00676">
    <property type="entry name" value="SIGMA54_INTERACT_2"/>
    <property type="match status" value="1"/>
</dbReference>
<dbReference type="InterPro" id="IPR003593">
    <property type="entry name" value="AAA+_ATPase"/>
</dbReference>
<feature type="region of interest" description="Disordered" evidence="6">
    <location>
        <begin position="1131"/>
        <end position="1171"/>
    </location>
</feature>
<dbReference type="InterPro" id="IPR002197">
    <property type="entry name" value="HTH_Fis"/>
</dbReference>
<sequence>MADAEPRTSPLDRFSPQEPSGGRTEGVFGAEAGALPSGAVIAAPSVRASLRGLAAVDDLLCAKGASGLVVLHGPRATLEAVGAHAARRAQVIGRACLRIAEVAWDEPWREIAAQMGIGDVVEPRLVAARILGAANGTMIVVSEGTPTHWGQAVLEEIARLVVAPRGGAAPLVLVLREVASAPAGARLVQIDPIASSEDLRRYWEAIAQAAELRLGAEEGRLEALERWWSAARRAPLDGRAEPIVLEPAQRRLCARLALAQRSLPAAEASRLGASADVEALVARGVATVDTAGSMKLTGAAPIELEADREDAVAVASALEAVFPVDPWAMLRAAELWARAGDAERAELLATRALAGVAEPSARVDFWRRWEAALAFFSDASTTQALLRSAELALRVGDAERATGFARAAAARDGNAPEVLITLGKALSAEGDLTTATIVLERAMSRADASGARARAAVELAEVRYTTGDLEAARRFAQEAQGSASDLATRLGARNVLGKLLLAAASWSEAEAHFAADAWEAACGGEGITELRARLNRAIAVLSAGRLDEARPMLASVLDDGTARGEHRAVGFALTNLATIAILKRDYPEAFHLSERAIEVFRRIRERLFLATVIPNLAELRLDLGLVAEAEQTLAFGRQACGPAIPGTRAPHFALVAARIHLARNRTLEARAELASAIAGASGSSNGAKLCECHCLAARIALDDGNVARAAQAIERARAHASSTRARAEVALLEATRARAAGDAWDGAAEEALDLAREADAPELEREARVLLCHAEFSRGDAREAETHLHAALASRDRMASSLPEGIRERFLARPELRGLAALEARTPRSSEPGHRPCERCGDASCAGCSSPSLISSPPSLRASSSPSRSSVTAIERIVGRDASMLALLSAIKKVAKADTTVLIHGESGSGKELVADAIHEMSPRRAGPLVKVNCSALVETLLLSELFGHEKGAFTGAQARRRGRFELAEGGTIFLDEIGDISQRTQVALLRVLEDKTFERVGGAQPIRANVRILCATHRDLRGMVARGEFREDLYYRLRQVVLEVPALRQRIADMPLITSALLARIAQERGEPQKRLSDRAIEALMRHAWHGNVRELENAVRAASLFAEGDVIELEDFTTNVEYMRGVAAEITKGSSPPSSSEQQDARGGSGGATQLAERRSQGEGDSTPVEVTYAHVRSGVSLSDMKRKIERECIARALEESGGNITRAAVLLGMKRPRLSQLVKQYGLGSASEDGS</sequence>
<keyword evidence="3" id="KW-0805">Transcription regulation</keyword>
<dbReference type="InterPro" id="IPR027417">
    <property type="entry name" value="P-loop_NTPase"/>
</dbReference>
<dbReference type="EMBL" id="JAQNDO010000001">
    <property type="protein sequence ID" value="MDC0747033.1"/>
    <property type="molecule type" value="Genomic_DNA"/>
</dbReference>
<feature type="compositionally biased region" description="Polar residues" evidence="6">
    <location>
        <begin position="1134"/>
        <end position="1144"/>
    </location>
</feature>
<dbReference type="SUPFAM" id="SSF48452">
    <property type="entry name" value="TPR-like"/>
    <property type="match status" value="2"/>
</dbReference>
<dbReference type="PROSITE" id="PS50045">
    <property type="entry name" value="SIGMA54_INTERACT_4"/>
    <property type="match status" value="1"/>
</dbReference>
<dbReference type="Proteomes" id="UP001221411">
    <property type="component" value="Unassembled WGS sequence"/>
</dbReference>
<feature type="region of interest" description="Disordered" evidence="6">
    <location>
        <begin position="822"/>
        <end position="841"/>
    </location>
</feature>
<dbReference type="RefSeq" id="WP_271925398.1">
    <property type="nucleotide sequence ID" value="NZ_JAQNDO010000001.1"/>
</dbReference>
<gene>
    <name evidence="8" type="ORF">POL67_37235</name>
</gene>
<dbReference type="InterPro" id="IPR002078">
    <property type="entry name" value="Sigma_54_int"/>
</dbReference>
<evidence type="ECO:0000256" key="5">
    <source>
        <dbReference type="ARBA" id="ARBA00023163"/>
    </source>
</evidence>
<keyword evidence="9" id="KW-1185">Reference proteome</keyword>
<evidence type="ECO:0000256" key="3">
    <source>
        <dbReference type="ARBA" id="ARBA00023015"/>
    </source>
</evidence>
<proteinExistence type="predicted"/>
<dbReference type="InterPro" id="IPR009057">
    <property type="entry name" value="Homeodomain-like_sf"/>
</dbReference>
<dbReference type="PANTHER" id="PTHR32071">
    <property type="entry name" value="TRANSCRIPTIONAL REGULATORY PROTEIN"/>
    <property type="match status" value="1"/>
</dbReference>
<dbReference type="Gene3D" id="1.10.10.60">
    <property type="entry name" value="Homeodomain-like"/>
    <property type="match status" value="1"/>
</dbReference>
<dbReference type="Gene3D" id="1.10.8.60">
    <property type="match status" value="1"/>
</dbReference>
<feature type="compositionally biased region" description="Basic and acidic residues" evidence="6">
    <location>
        <begin position="825"/>
        <end position="841"/>
    </location>
</feature>
<accession>A0ABT5F0R0</accession>
<keyword evidence="4" id="KW-0238">DNA-binding</keyword>
<dbReference type="CDD" id="cd00009">
    <property type="entry name" value="AAA"/>
    <property type="match status" value="1"/>
</dbReference>
<dbReference type="SMART" id="SM00382">
    <property type="entry name" value="AAA"/>
    <property type="match status" value="1"/>
</dbReference>
<protein>
    <submittedName>
        <fullName evidence="8">Sigma 54-interacting transcriptional regulator</fullName>
    </submittedName>
</protein>
<evidence type="ECO:0000256" key="6">
    <source>
        <dbReference type="SAM" id="MobiDB-lite"/>
    </source>
</evidence>
<dbReference type="SUPFAM" id="SSF46689">
    <property type="entry name" value="Homeodomain-like"/>
    <property type="match status" value="1"/>
</dbReference>
<evidence type="ECO:0000256" key="4">
    <source>
        <dbReference type="ARBA" id="ARBA00023125"/>
    </source>
</evidence>
<dbReference type="InterPro" id="IPR058031">
    <property type="entry name" value="AAA_lid_NorR"/>
</dbReference>
<evidence type="ECO:0000256" key="2">
    <source>
        <dbReference type="ARBA" id="ARBA00022840"/>
    </source>
</evidence>
<dbReference type="InterPro" id="IPR025662">
    <property type="entry name" value="Sigma_54_int_dom_ATP-bd_1"/>
</dbReference>
<dbReference type="PANTHER" id="PTHR32071:SF117">
    <property type="entry name" value="PTS-DEPENDENT DIHYDROXYACETONE KINASE OPERON REGULATORY PROTEIN-RELATED"/>
    <property type="match status" value="1"/>
</dbReference>
<evidence type="ECO:0000313" key="8">
    <source>
        <dbReference type="EMBL" id="MDC0747033.1"/>
    </source>
</evidence>
<name>A0ABT5F0R0_9BACT</name>
<dbReference type="PRINTS" id="PR01590">
    <property type="entry name" value="HTHFIS"/>
</dbReference>
<evidence type="ECO:0000313" key="9">
    <source>
        <dbReference type="Proteomes" id="UP001221411"/>
    </source>
</evidence>
<dbReference type="Pfam" id="PF25601">
    <property type="entry name" value="AAA_lid_14"/>
    <property type="match status" value="1"/>
</dbReference>